<reference evidence="11" key="1">
    <citation type="submission" date="2017-11" db="EMBL/GenBank/DDBJ databases">
        <title>Phenotypic and genomic properties of facultatively anaerobic sulfur-reducing natronoarchaea from hypersaline soda lakes.</title>
        <authorList>
            <person name="Sorokin D.Y."/>
            <person name="Kublanov I.V."/>
            <person name="Roman P."/>
            <person name="Sinninghe Damste J.S."/>
            <person name="Golyshin P.N."/>
            <person name="Rojo D."/>
            <person name="Ciordia S."/>
            <person name="Mena M.D.C."/>
            <person name="Ferrer M."/>
            <person name="Messina E."/>
            <person name="Smedile F."/>
            <person name="La Spada G."/>
            <person name="La Cono V."/>
            <person name="Yakimov M.M."/>
        </authorList>
    </citation>
    <scope>NUCLEOTIDE SEQUENCE [LARGE SCALE GENOMIC DNA]</scope>
    <source>
        <strain evidence="11">AArc-Sl</strain>
    </source>
</reference>
<evidence type="ECO:0000256" key="3">
    <source>
        <dbReference type="ARBA" id="ARBA00022723"/>
    </source>
</evidence>
<gene>
    <name evidence="10" type="primary">hypB</name>
    <name evidence="10" type="ORF">AArcSl_0602</name>
</gene>
<keyword evidence="7" id="KW-0342">GTP-binding</keyword>
<evidence type="ECO:0000256" key="2">
    <source>
        <dbReference type="ARBA" id="ARBA00022596"/>
    </source>
</evidence>
<dbReference type="EMBL" id="CP025066">
    <property type="protein sequence ID" value="AUX08252.1"/>
    <property type="molecule type" value="Genomic_DNA"/>
</dbReference>
<dbReference type="GO" id="GO:0008270">
    <property type="term" value="F:zinc ion binding"/>
    <property type="evidence" value="ECO:0007669"/>
    <property type="project" value="TreeGrafter"/>
</dbReference>
<dbReference type="PANTHER" id="PTHR30134">
    <property type="entry name" value="HYDROGENASE PROTEIN ASSEMBLY PROTEIN, NICKEL CHAPERONE"/>
    <property type="match status" value="1"/>
</dbReference>
<dbReference type="KEGG" id="hdf:AArcSl_0602"/>
<organism evidence="10 11">
    <name type="scientific">Halalkaliarchaeum desulfuricum</name>
    <dbReference type="NCBI Taxonomy" id="2055893"/>
    <lineage>
        <taxon>Archaea</taxon>
        <taxon>Methanobacteriati</taxon>
        <taxon>Methanobacteriota</taxon>
        <taxon>Stenosarchaea group</taxon>
        <taxon>Halobacteria</taxon>
        <taxon>Halobacteriales</taxon>
        <taxon>Haloferacaceae</taxon>
        <taxon>Halalkaliarchaeum</taxon>
    </lineage>
</organism>
<dbReference type="InterPro" id="IPR003495">
    <property type="entry name" value="CobW/HypB/UreG_nucleotide-bd"/>
</dbReference>
<keyword evidence="11" id="KW-1185">Reference proteome</keyword>
<dbReference type="GO" id="GO:0016151">
    <property type="term" value="F:nickel cation binding"/>
    <property type="evidence" value="ECO:0007669"/>
    <property type="project" value="InterPro"/>
</dbReference>
<sequence>MHYQRTITPTPPTRLYGTARTNRHPLPPVRWLEELADRLGPARAHRFGHGDHGHGESATDAEADVLAAIRERADEIHETLTHDHGVFAVEFVGSTGGGKTKLIEELLERAPADDRIGAIVGDVAGEDDATRLREYGIPVENVNTGKECHLDPNGIETALSAFDLEKLDTLFVENVGNMVCPADFPLGATVRVLVVSTTEGDDVVGKHPLLVQKCDAAVVNKVDLAEAVGTDLDRIRGDIDRVAPDLPVFETDASTGAGVEELADFLESKRNGHDHGHDDEHDHGRDHGHDHGHAVHE</sequence>
<dbReference type="InterPro" id="IPR004392">
    <property type="entry name" value="Hyd_mat_HypB"/>
</dbReference>
<dbReference type="GO" id="GO:0005525">
    <property type="term" value="F:GTP binding"/>
    <property type="evidence" value="ECO:0007669"/>
    <property type="project" value="UniProtKB-KW"/>
</dbReference>
<dbReference type="GO" id="GO:0051604">
    <property type="term" value="P:protein maturation"/>
    <property type="evidence" value="ECO:0007669"/>
    <property type="project" value="InterPro"/>
</dbReference>
<keyword evidence="5" id="KW-0378">Hydrolase</keyword>
<feature type="region of interest" description="Disordered" evidence="8">
    <location>
        <begin position="269"/>
        <end position="297"/>
    </location>
</feature>
<dbReference type="OrthoDB" id="812at2157"/>
<evidence type="ECO:0000313" key="10">
    <source>
        <dbReference type="EMBL" id="AUX08252.1"/>
    </source>
</evidence>
<keyword evidence="4" id="KW-0547">Nucleotide-binding</keyword>
<keyword evidence="3" id="KW-0479">Metal-binding</keyword>
<comment type="similarity">
    <text evidence="1">Belongs to the SIMIBI class G3E GTPase family. HypB/HupM subfamily.</text>
</comment>
<dbReference type="Proteomes" id="UP000263012">
    <property type="component" value="Chromosome"/>
</dbReference>
<accession>A0A343TGN0</accession>
<dbReference type="InterPro" id="IPR027417">
    <property type="entry name" value="P-loop_NTPase"/>
</dbReference>
<dbReference type="AlphaFoldDB" id="A0A343TGN0"/>
<evidence type="ECO:0000256" key="1">
    <source>
        <dbReference type="ARBA" id="ARBA00006211"/>
    </source>
</evidence>
<evidence type="ECO:0000256" key="8">
    <source>
        <dbReference type="SAM" id="MobiDB-lite"/>
    </source>
</evidence>
<evidence type="ECO:0000259" key="9">
    <source>
        <dbReference type="Pfam" id="PF02492"/>
    </source>
</evidence>
<dbReference type="Gene3D" id="3.40.50.300">
    <property type="entry name" value="P-loop containing nucleotide triphosphate hydrolases"/>
    <property type="match status" value="1"/>
</dbReference>
<name>A0A343TGN0_9EURY</name>
<evidence type="ECO:0000256" key="4">
    <source>
        <dbReference type="ARBA" id="ARBA00022741"/>
    </source>
</evidence>
<evidence type="ECO:0000313" key="11">
    <source>
        <dbReference type="Proteomes" id="UP000263012"/>
    </source>
</evidence>
<dbReference type="RefSeq" id="WP_119814840.1">
    <property type="nucleotide sequence ID" value="NZ_CP025066.1"/>
</dbReference>
<dbReference type="SUPFAM" id="SSF52540">
    <property type="entry name" value="P-loop containing nucleoside triphosphate hydrolases"/>
    <property type="match status" value="1"/>
</dbReference>
<evidence type="ECO:0000256" key="7">
    <source>
        <dbReference type="ARBA" id="ARBA00023134"/>
    </source>
</evidence>
<feature type="region of interest" description="Disordered" evidence="8">
    <location>
        <begin position="1"/>
        <end position="22"/>
    </location>
</feature>
<feature type="domain" description="CobW/HypB/UreG nucleotide-binding" evidence="9">
    <location>
        <begin position="91"/>
        <end position="249"/>
    </location>
</feature>
<dbReference type="Pfam" id="PF02492">
    <property type="entry name" value="cobW"/>
    <property type="match status" value="1"/>
</dbReference>
<dbReference type="GeneID" id="37876939"/>
<proteinExistence type="inferred from homology"/>
<protein>
    <submittedName>
        <fullName evidence="10">Hydrogenase nickel incorporation protein HypB</fullName>
    </submittedName>
</protein>
<keyword evidence="2" id="KW-0533">Nickel</keyword>
<dbReference type="NCBIfam" id="TIGR00073">
    <property type="entry name" value="hypB"/>
    <property type="match status" value="1"/>
</dbReference>
<evidence type="ECO:0000256" key="5">
    <source>
        <dbReference type="ARBA" id="ARBA00022801"/>
    </source>
</evidence>
<keyword evidence="6" id="KW-0862">Zinc</keyword>
<dbReference type="GO" id="GO:0003924">
    <property type="term" value="F:GTPase activity"/>
    <property type="evidence" value="ECO:0007669"/>
    <property type="project" value="InterPro"/>
</dbReference>
<evidence type="ECO:0000256" key="6">
    <source>
        <dbReference type="ARBA" id="ARBA00022833"/>
    </source>
</evidence>
<dbReference type="PANTHER" id="PTHR30134:SF2">
    <property type="entry name" value="HYDROGENASE MATURATION FACTOR HYPB"/>
    <property type="match status" value="1"/>
</dbReference>